<organism evidence="2 3">
    <name type="scientific">Sorangium cellulosum</name>
    <name type="common">Polyangium cellulosum</name>
    <dbReference type="NCBI Taxonomy" id="56"/>
    <lineage>
        <taxon>Bacteria</taxon>
        <taxon>Pseudomonadati</taxon>
        <taxon>Myxococcota</taxon>
        <taxon>Polyangia</taxon>
        <taxon>Polyangiales</taxon>
        <taxon>Polyangiaceae</taxon>
        <taxon>Sorangium</taxon>
    </lineage>
</organism>
<evidence type="ECO:0000313" key="3">
    <source>
        <dbReference type="Proteomes" id="UP000075502"/>
    </source>
</evidence>
<feature type="region of interest" description="Disordered" evidence="1">
    <location>
        <begin position="1"/>
        <end position="81"/>
    </location>
</feature>
<evidence type="ECO:0000313" key="2">
    <source>
        <dbReference type="EMBL" id="KYG06273.1"/>
    </source>
</evidence>
<dbReference type="Proteomes" id="UP000075502">
    <property type="component" value="Unassembled WGS sequence"/>
</dbReference>
<dbReference type="EMBL" id="JEME01001731">
    <property type="protein sequence ID" value="KYG06273.1"/>
    <property type="molecule type" value="Genomic_DNA"/>
</dbReference>
<gene>
    <name evidence="2" type="ORF">BE21_35795</name>
</gene>
<dbReference type="AlphaFoldDB" id="A0A150TNH9"/>
<protein>
    <submittedName>
        <fullName evidence="2">Uncharacterized protein</fullName>
    </submittedName>
</protein>
<name>A0A150TNH9_SORCE</name>
<comment type="caution">
    <text evidence="2">The sequence shown here is derived from an EMBL/GenBank/DDBJ whole genome shotgun (WGS) entry which is preliminary data.</text>
</comment>
<feature type="compositionally biased region" description="Low complexity" evidence="1">
    <location>
        <begin position="15"/>
        <end position="41"/>
    </location>
</feature>
<sequence length="81" mass="8510">RRPRNGRRPAEQEARGAATAAAPAGLRRRSSLSSGSSIGAPETMESRGGVLKRNVPPPSRAPRGRCAAPSSPRWTRAPSLP</sequence>
<accession>A0A150TNH9</accession>
<proteinExistence type="predicted"/>
<feature type="non-terminal residue" evidence="2">
    <location>
        <position position="1"/>
    </location>
</feature>
<evidence type="ECO:0000256" key="1">
    <source>
        <dbReference type="SAM" id="MobiDB-lite"/>
    </source>
</evidence>
<reference evidence="2 3" key="1">
    <citation type="submission" date="2014-02" db="EMBL/GenBank/DDBJ databases">
        <title>The small core and large imbalanced accessory genome model reveals a collaborative survival strategy of Sorangium cellulosum strains in nature.</title>
        <authorList>
            <person name="Han K."/>
            <person name="Peng R."/>
            <person name="Blom J."/>
            <person name="Li Y.-Z."/>
        </authorList>
    </citation>
    <scope>NUCLEOTIDE SEQUENCE [LARGE SCALE GENOMIC DNA]</scope>
    <source>
        <strain evidence="2 3">So0007-03</strain>
    </source>
</reference>